<evidence type="ECO:0000256" key="1">
    <source>
        <dbReference type="ARBA" id="ARBA00009764"/>
    </source>
</evidence>
<keyword evidence="8" id="KW-0966">Cell projection</keyword>
<dbReference type="InterPro" id="IPR010810">
    <property type="entry name" value="Flagellin_hook_IN_motif"/>
</dbReference>
<evidence type="ECO:0000313" key="8">
    <source>
        <dbReference type="EMBL" id="SFP44486.1"/>
    </source>
</evidence>
<organism evidence="8 9">
    <name type="scientific">Geopseudomonas sagittaria</name>
    <dbReference type="NCBI Taxonomy" id="1135990"/>
    <lineage>
        <taxon>Bacteria</taxon>
        <taxon>Pseudomonadati</taxon>
        <taxon>Pseudomonadota</taxon>
        <taxon>Gammaproteobacteria</taxon>
        <taxon>Pseudomonadales</taxon>
        <taxon>Pseudomonadaceae</taxon>
        <taxon>Geopseudomonas</taxon>
    </lineage>
</organism>
<sequence>MAAISSLGVGSGLDLSGLLDQLEKAERMKLDPITTQKKTQQTKLSSYGRLKSSLTSLQAAVKTLNDSKTFQGVTSNISGSGATAAAKSDAVVGRYAIEVGTLAKAQSLATTGVADRTVDLGEGRLTISVGSGPAAKTTNIDLAANASSLEDVRDAINKANGGVSASIVNDGGATPHRLVLTSTATGKASEMTVSFTPAVGAEGGQLAGLLGYDAALPAEDNSMTQTVAAANATLKVNGIDITSQSNVVEGAVQGVTLSLSEPNSSQVLTVERDNAAIKSAVTGFVTAYNSLQSTISSLTSYNADTQVAGDLLGDATLRSAQSQLRNVLTGTLGEGALTRLADIGIELELKGTLKLDSTKLDSLVSGNLSALSGFFGGSSAEGGMAGQLGTVLNSILKDGGALSNVTKGVESRVKSLGERYTRVEESISATVERYRKQFTQLDMMLSEMNATTSYLTQQFDALNAQLKG</sequence>
<dbReference type="Pfam" id="PF07195">
    <property type="entry name" value="FliD_C"/>
    <property type="match status" value="1"/>
</dbReference>
<dbReference type="AlphaFoldDB" id="A0A1I5QF64"/>
<keyword evidence="3" id="KW-0175">Coiled coil</keyword>
<dbReference type="Pfam" id="PF02465">
    <property type="entry name" value="FliD_N"/>
    <property type="match status" value="1"/>
</dbReference>
<comment type="subcellular location">
    <subcellularLocation>
        <location evidence="5">Secreted</location>
    </subcellularLocation>
    <subcellularLocation>
        <location evidence="5">Bacterial flagellum</location>
    </subcellularLocation>
</comment>
<dbReference type="InterPro" id="IPR010809">
    <property type="entry name" value="FliD_C"/>
</dbReference>
<evidence type="ECO:0000256" key="3">
    <source>
        <dbReference type="ARBA" id="ARBA00023054"/>
    </source>
</evidence>
<protein>
    <recommendedName>
        <fullName evidence="5">Flagellar hook-associated protein 2</fullName>
        <shortName evidence="5">HAP2</shortName>
    </recommendedName>
    <alternativeName>
        <fullName evidence="5">Flagellar cap protein</fullName>
    </alternativeName>
</protein>
<feature type="domain" description="Flagellar hook-associated protein 2 N-terminal" evidence="6">
    <location>
        <begin position="11"/>
        <end position="106"/>
    </location>
</feature>
<dbReference type="GO" id="GO:0071973">
    <property type="term" value="P:bacterial-type flagellum-dependent cell motility"/>
    <property type="evidence" value="ECO:0007669"/>
    <property type="project" value="TreeGrafter"/>
</dbReference>
<evidence type="ECO:0000313" key="9">
    <source>
        <dbReference type="Proteomes" id="UP000243084"/>
    </source>
</evidence>
<dbReference type="EMBL" id="FOXM01000002">
    <property type="protein sequence ID" value="SFP44486.1"/>
    <property type="molecule type" value="Genomic_DNA"/>
</dbReference>
<dbReference type="GO" id="GO:0005576">
    <property type="term" value="C:extracellular region"/>
    <property type="evidence" value="ECO:0007669"/>
    <property type="project" value="UniProtKB-SubCell"/>
</dbReference>
<dbReference type="RefSeq" id="WP_092428483.1">
    <property type="nucleotide sequence ID" value="NZ_FOXM01000002.1"/>
</dbReference>
<reference evidence="9" key="1">
    <citation type="submission" date="2016-10" db="EMBL/GenBank/DDBJ databases">
        <authorList>
            <person name="Varghese N."/>
            <person name="Submissions S."/>
        </authorList>
    </citation>
    <scope>NUCLEOTIDE SEQUENCE [LARGE SCALE GENOMIC DNA]</scope>
    <source>
        <strain evidence="9">JCM 18195</strain>
    </source>
</reference>
<keyword evidence="9" id="KW-1185">Reference proteome</keyword>
<dbReference type="Pfam" id="PF07196">
    <property type="entry name" value="Flagellin_IN"/>
    <property type="match status" value="1"/>
</dbReference>
<dbReference type="OrthoDB" id="9810816at2"/>
<evidence type="ECO:0000256" key="2">
    <source>
        <dbReference type="ARBA" id="ARBA00011255"/>
    </source>
</evidence>
<keyword evidence="8" id="KW-0969">Cilium</keyword>
<dbReference type="PANTHER" id="PTHR30288:SF0">
    <property type="entry name" value="FLAGELLAR HOOK-ASSOCIATED PROTEIN 2"/>
    <property type="match status" value="1"/>
</dbReference>
<dbReference type="NCBIfam" id="NF005955">
    <property type="entry name" value="PRK08032.1"/>
    <property type="match status" value="1"/>
</dbReference>
<keyword evidence="5" id="KW-0964">Secreted</keyword>
<proteinExistence type="inferred from homology"/>
<accession>A0A1I5QF64</accession>
<dbReference type="InterPro" id="IPR040026">
    <property type="entry name" value="FliD"/>
</dbReference>
<keyword evidence="8" id="KW-0282">Flagellum</keyword>
<evidence type="ECO:0000256" key="5">
    <source>
        <dbReference type="RuleBase" id="RU362066"/>
    </source>
</evidence>
<comment type="function">
    <text evidence="5">Required for morphogenesis and for the elongation of the flagellar filament by facilitating polymerization of the flagellin monomers at the tip of growing filament. Forms a capping structure, which prevents flagellin subunits (transported through the central channel of the flagellum) from leaking out without polymerization at the distal end.</text>
</comment>
<dbReference type="PANTHER" id="PTHR30288">
    <property type="entry name" value="FLAGELLAR CAP/ASSEMBLY PROTEIN FLID"/>
    <property type="match status" value="1"/>
</dbReference>
<evidence type="ECO:0000256" key="4">
    <source>
        <dbReference type="ARBA" id="ARBA00023143"/>
    </source>
</evidence>
<comment type="similarity">
    <text evidence="1 5">Belongs to the FliD family.</text>
</comment>
<dbReference type="InterPro" id="IPR003481">
    <property type="entry name" value="FliD_N"/>
</dbReference>
<evidence type="ECO:0000259" key="7">
    <source>
        <dbReference type="Pfam" id="PF07195"/>
    </source>
</evidence>
<evidence type="ECO:0000259" key="6">
    <source>
        <dbReference type="Pfam" id="PF02465"/>
    </source>
</evidence>
<keyword evidence="4 5" id="KW-0975">Bacterial flagellum</keyword>
<gene>
    <name evidence="8" type="ORF">SAMN05216229_102318</name>
</gene>
<dbReference type="GO" id="GO:0007155">
    <property type="term" value="P:cell adhesion"/>
    <property type="evidence" value="ECO:0007669"/>
    <property type="project" value="InterPro"/>
</dbReference>
<dbReference type="GO" id="GO:0009424">
    <property type="term" value="C:bacterial-type flagellum hook"/>
    <property type="evidence" value="ECO:0007669"/>
    <property type="project" value="UniProtKB-UniRule"/>
</dbReference>
<dbReference type="Proteomes" id="UP000243084">
    <property type="component" value="Unassembled WGS sequence"/>
</dbReference>
<comment type="subunit">
    <text evidence="2 5">Homopentamer.</text>
</comment>
<feature type="domain" description="Flagellar hook-associated protein 2 C-terminal" evidence="7">
    <location>
        <begin position="229"/>
        <end position="450"/>
    </location>
</feature>
<dbReference type="GO" id="GO:0009421">
    <property type="term" value="C:bacterial-type flagellum filament cap"/>
    <property type="evidence" value="ECO:0007669"/>
    <property type="project" value="InterPro"/>
</dbReference>
<name>A0A1I5QF64_9GAMM</name>